<protein>
    <submittedName>
        <fullName evidence="1">Uncharacterized protein</fullName>
    </submittedName>
</protein>
<sequence>MVLKEVKEGSSHYRYGYFRRNKSRKCVYICGFRQGGELSLDTYFTGAQRLVSVLLYLLEEVQSLADGFHLTLQPSISFLKMLKRYMLYSSRHCFLGSLSLSRLLLYADTILRSHGIDDRTVLLEAGGQAALPFLQQAGITCEFKGYPESWALNH</sequence>
<evidence type="ECO:0000313" key="1">
    <source>
        <dbReference type="EMBL" id="CAH8334525.1"/>
    </source>
</evidence>
<dbReference type="Proteomes" id="UP001642260">
    <property type="component" value="Unassembled WGS sequence"/>
</dbReference>
<dbReference type="EMBL" id="CAKOAT010126154">
    <property type="protein sequence ID" value="CAH8334525.1"/>
    <property type="molecule type" value="Genomic_DNA"/>
</dbReference>
<keyword evidence="2" id="KW-1185">Reference proteome</keyword>
<evidence type="ECO:0000313" key="2">
    <source>
        <dbReference type="Proteomes" id="UP001642260"/>
    </source>
</evidence>
<accession>A0ABC8JPS0</accession>
<dbReference type="AlphaFoldDB" id="A0ABC8JPS0"/>
<name>A0ABC8JPS0_ERUVS</name>
<reference evidence="1 2" key="1">
    <citation type="submission" date="2022-03" db="EMBL/GenBank/DDBJ databases">
        <authorList>
            <person name="Macdonald S."/>
            <person name="Ahmed S."/>
            <person name="Newling K."/>
        </authorList>
    </citation>
    <scope>NUCLEOTIDE SEQUENCE [LARGE SCALE GENOMIC DNA]</scope>
</reference>
<proteinExistence type="predicted"/>
<gene>
    <name evidence="1" type="ORF">ERUC_LOCUS13238</name>
</gene>
<comment type="caution">
    <text evidence="1">The sequence shown here is derived from an EMBL/GenBank/DDBJ whole genome shotgun (WGS) entry which is preliminary data.</text>
</comment>
<organism evidence="1 2">
    <name type="scientific">Eruca vesicaria subsp. sativa</name>
    <name type="common">Garden rocket</name>
    <name type="synonym">Eruca sativa</name>
    <dbReference type="NCBI Taxonomy" id="29727"/>
    <lineage>
        <taxon>Eukaryota</taxon>
        <taxon>Viridiplantae</taxon>
        <taxon>Streptophyta</taxon>
        <taxon>Embryophyta</taxon>
        <taxon>Tracheophyta</taxon>
        <taxon>Spermatophyta</taxon>
        <taxon>Magnoliopsida</taxon>
        <taxon>eudicotyledons</taxon>
        <taxon>Gunneridae</taxon>
        <taxon>Pentapetalae</taxon>
        <taxon>rosids</taxon>
        <taxon>malvids</taxon>
        <taxon>Brassicales</taxon>
        <taxon>Brassicaceae</taxon>
        <taxon>Brassiceae</taxon>
        <taxon>Eruca</taxon>
    </lineage>
</organism>